<keyword evidence="2" id="KW-0677">Repeat</keyword>
<dbReference type="SMART" id="SM00369">
    <property type="entry name" value="LRR_TYP"/>
    <property type="match status" value="6"/>
</dbReference>
<evidence type="ECO:0000256" key="7">
    <source>
        <dbReference type="ARBA" id="ARBA00029998"/>
    </source>
</evidence>
<keyword evidence="1" id="KW-0433">Leucine-rich repeat</keyword>
<dbReference type="Gene3D" id="3.80.10.10">
    <property type="entry name" value="Ribonuclease Inhibitor"/>
    <property type="match status" value="1"/>
</dbReference>
<dbReference type="SUPFAM" id="SSF52058">
    <property type="entry name" value="L domain-like"/>
    <property type="match status" value="1"/>
</dbReference>
<comment type="similarity">
    <text evidence="3">Belongs to the SHOC2 family.</text>
</comment>
<dbReference type="Proteomes" id="UP001516400">
    <property type="component" value="Unassembled WGS sequence"/>
</dbReference>
<dbReference type="PANTHER" id="PTHR45752">
    <property type="entry name" value="LEUCINE-RICH REPEAT-CONTAINING"/>
    <property type="match status" value="1"/>
</dbReference>
<evidence type="ECO:0000256" key="4">
    <source>
        <dbReference type="ARBA" id="ARBA00023904"/>
    </source>
</evidence>
<sequence>MNPLLDFIQRNRVLAKIEKAHHTKSLSIELDDYDIKSIPEALLDCEIVSTLNLARNSLTYLPSNFFQLRFLEHVSIEYNSFDHFPEVLKDLPHLTLLNISHNPIRDLTNIGKLVNLQTFWCNSCCLSSFPEEIGDLFHLETLGARNNQITNLPNSICNLQKLKWLTLEDNKLHLLPKRFECLQQLIHLNLNKNNFSYIPMQLTKLKSLRFLHLQRNEFFSIPETVIANMEYVKINLLHNPLSSSQEMDELFPNLVLSGKEPENSVYDLPLDSDSSSDDWENSLGSSELNFSLSESESDEEEVMFDVPKLSKFLVTF</sequence>
<reference evidence="10 11" key="1">
    <citation type="journal article" date="2021" name="BMC Biol.">
        <title>Horizontally acquired antibacterial genes associated with adaptive radiation of ladybird beetles.</title>
        <authorList>
            <person name="Li H.S."/>
            <person name="Tang X.F."/>
            <person name="Huang Y.H."/>
            <person name="Xu Z.Y."/>
            <person name="Chen M.L."/>
            <person name="Du X.Y."/>
            <person name="Qiu B.Y."/>
            <person name="Chen P.T."/>
            <person name="Zhang W."/>
            <person name="Slipinski A."/>
            <person name="Escalona H.E."/>
            <person name="Waterhouse R.M."/>
            <person name="Zwick A."/>
            <person name="Pang H."/>
        </authorList>
    </citation>
    <scope>NUCLEOTIDE SEQUENCE [LARGE SCALE GENOMIC DNA]</scope>
    <source>
        <strain evidence="10">SYSU2018</strain>
    </source>
</reference>
<evidence type="ECO:0000256" key="3">
    <source>
        <dbReference type="ARBA" id="ARBA00023786"/>
    </source>
</evidence>
<dbReference type="Pfam" id="PF23598">
    <property type="entry name" value="LRR_14"/>
    <property type="match status" value="1"/>
</dbReference>
<proteinExistence type="inferred from homology"/>
<evidence type="ECO:0000256" key="2">
    <source>
        <dbReference type="ARBA" id="ARBA00022737"/>
    </source>
</evidence>
<evidence type="ECO:0000313" key="11">
    <source>
        <dbReference type="Proteomes" id="UP001516400"/>
    </source>
</evidence>
<evidence type="ECO:0000313" key="10">
    <source>
        <dbReference type="EMBL" id="KAL3284769.1"/>
    </source>
</evidence>
<comment type="function">
    <text evidence="5">Acts as a Ras effector and participates in MAPK pathway activation. Probably acts as a regulatory subunit of protein phosphatase that specifically dephosphorylates Raf kinase and stimulate Raf activity at specialized signaling complexes upon Ras activation.</text>
</comment>
<protein>
    <recommendedName>
        <fullName evidence="4">Leucine-rich repeat protein soc-2 homolog</fullName>
    </recommendedName>
    <alternativeName>
        <fullName evidence="8">Protein soc-2 homolog</fullName>
    </alternativeName>
    <alternativeName>
        <fullName evidence="6 7">protein Sur-8 homolog</fullName>
    </alternativeName>
</protein>
<accession>A0ABD2P244</accession>
<dbReference type="AlphaFoldDB" id="A0ABD2P244"/>
<evidence type="ECO:0000256" key="1">
    <source>
        <dbReference type="ARBA" id="ARBA00022614"/>
    </source>
</evidence>
<gene>
    <name evidence="10" type="ORF">HHI36_018912</name>
</gene>
<evidence type="ECO:0000256" key="6">
    <source>
        <dbReference type="ARBA" id="ARBA00029588"/>
    </source>
</evidence>
<dbReference type="InterPro" id="IPR003591">
    <property type="entry name" value="Leu-rich_rpt_typical-subtyp"/>
</dbReference>
<comment type="caution">
    <text evidence="10">The sequence shown here is derived from an EMBL/GenBank/DDBJ whole genome shotgun (WGS) entry which is preliminary data.</text>
</comment>
<dbReference type="EMBL" id="JABFTP020000165">
    <property type="protein sequence ID" value="KAL3284769.1"/>
    <property type="molecule type" value="Genomic_DNA"/>
</dbReference>
<evidence type="ECO:0000256" key="5">
    <source>
        <dbReference type="ARBA" id="ARBA00025612"/>
    </source>
</evidence>
<dbReference type="PROSITE" id="PS51450">
    <property type="entry name" value="LRR"/>
    <property type="match status" value="2"/>
</dbReference>
<dbReference type="PANTHER" id="PTHR45752:SF187">
    <property type="entry name" value="LEUCINE-RICH REPEAT AND IQ DOMAIN-CONTAINING PROTEIN 4"/>
    <property type="match status" value="1"/>
</dbReference>
<dbReference type="InterPro" id="IPR001611">
    <property type="entry name" value="Leu-rich_rpt"/>
</dbReference>
<dbReference type="SMART" id="SM00364">
    <property type="entry name" value="LRR_BAC"/>
    <property type="match status" value="4"/>
</dbReference>
<feature type="domain" description="Disease resistance R13L4/SHOC-2-like LRR" evidence="9">
    <location>
        <begin position="105"/>
        <end position="215"/>
    </location>
</feature>
<organism evidence="10 11">
    <name type="scientific">Cryptolaemus montrouzieri</name>
    <dbReference type="NCBI Taxonomy" id="559131"/>
    <lineage>
        <taxon>Eukaryota</taxon>
        <taxon>Metazoa</taxon>
        <taxon>Ecdysozoa</taxon>
        <taxon>Arthropoda</taxon>
        <taxon>Hexapoda</taxon>
        <taxon>Insecta</taxon>
        <taxon>Pterygota</taxon>
        <taxon>Neoptera</taxon>
        <taxon>Endopterygota</taxon>
        <taxon>Coleoptera</taxon>
        <taxon>Polyphaga</taxon>
        <taxon>Cucujiformia</taxon>
        <taxon>Coccinelloidea</taxon>
        <taxon>Coccinellidae</taxon>
        <taxon>Scymninae</taxon>
        <taxon>Scymnini</taxon>
        <taxon>Cryptolaemus</taxon>
    </lineage>
</organism>
<keyword evidence="11" id="KW-1185">Reference proteome</keyword>
<dbReference type="InterPro" id="IPR032675">
    <property type="entry name" value="LRR_dom_sf"/>
</dbReference>
<dbReference type="InterPro" id="IPR055414">
    <property type="entry name" value="LRR_R13L4/SHOC2-like"/>
</dbReference>
<name>A0ABD2P244_9CUCU</name>
<evidence type="ECO:0000256" key="8">
    <source>
        <dbReference type="ARBA" id="ARBA00032455"/>
    </source>
</evidence>
<dbReference type="Pfam" id="PF13855">
    <property type="entry name" value="LRR_8"/>
    <property type="match status" value="1"/>
</dbReference>
<evidence type="ECO:0000259" key="9">
    <source>
        <dbReference type="Pfam" id="PF23598"/>
    </source>
</evidence>
<dbReference type="InterPro" id="IPR050715">
    <property type="entry name" value="LRR-SigEffector_domain"/>
</dbReference>